<evidence type="ECO:0000256" key="1">
    <source>
        <dbReference type="SAM" id="Phobius"/>
    </source>
</evidence>
<keyword evidence="4" id="KW-1185">Reference proteome</keyword>
<organism evidence="3 4">
    <name type="scientific">Xylanimonas ulmi</name>
    <dbReference type="NCBI Taxonomy" id="228973"/>
    <lineage>
        <taxon>Bacteria</taxon>
        <taxon>Bacillati</taxon>
        <taxon>Actinomycetota</taxon>
        <taxon>Actinomycetes</taxon>
        <taxon>Micrococcales</taxon>
        <taxon>Promicromonosporaceae</taxon>
        <taxon>Xylanimonas</taxon>
    </lineage>
</organism>
<keyword evidence="1" id="KW-1133">Transmembrane helix</keyword>
<comment type="caution">
    <text evidence="3">The sequence shown here is derived from an EMBL/GenBank/DDBJ whole genome shotgun (WGS) entry which is preliminary data.</text>
</comment>
<sequence>MGALAVGGSLFVGLSARAPLASAAANTWSFVAFAAVVAVLLWRLGGVRATPSADGLVVRNILRTRRLAWAEIVAVRMTLGDPWVVLDLADGTTLPVMAVQRADGERGMAEARRLSTLVRRWGETPEPGSSEPDAPQ</sequence>
<proteinExistence type="predicted"/>
<feature type="domain" description="Low molecular weight protein antigen 6 PH" evidence="2">
    <location>
        <begin position="52"/>
        <end position="113"/>
    </location>
</feature>
<feature type="transmembrane region" description="Helical" evidence="1">
    <location>
        <begin position="27"/>
        <end position="44"/>
    </location>
</feature>
<keyword evidence="1" id="KW-0812">Transmembrane</keyword>
<dbReference type="AlphaFoldDB" id="A0A4Q7LZM9"/>
<dbReference type="Proteomes" id="UP000293852">
    <property type="component" value="Unassembled WGS sequence"/>
</dbReference>
<dbReference type="EMBL" id="SGWX01000001">
    <property type="protein sequence ID" value="RZS60895.1"/>
    <property type="molecule type" value="Genomic_DNA"/>
</dbReference>
<gene>
    <name evidence="3" type="ORF">EV386_1175</name>
</gene>
<dbReference type="InterPro" id="IPR019692">
    <property type="entry name" value="CFP-6_PH"/>
</dbReference>
<evidence type="ECO:0000259" key="2">
    <source>
        <dbReference type="Pfam" id="PF10756"/>
    </source>
</evidence>
<protein>
    <submittedName>
        <fullName evidence="3">PH (Pleckstrin Homology) domain-containing protein</fullName>
    </submittedName>
</protein>
<accession>A0A4Q7LZM9</accession>
<evidence type="ECO:0000313" key="3">
    <source>
        <dbReference type="EMBL" id="RZS60895.1"/>
    </source>
</evidence>
<dbReference type="Pfam" id="PF10756">
    <property type="entry name" value="bPH_6"/>
    <property type="match status" value="1"/>
</dbReference>
<evidence type="ECO:0000313" key="4">
    <source>
        <dbReference type="Proteomes" id="UP000293852"/>
    </source>
</evidence>
<reference evidence="3 4" key="1">
    <citation type="submission" date="2019-02" db="EMBL/GenBank/DDBJ databases">
        <title>Sequencing the genomes of 1000 actinobacteria strains.</title>
        <authorList>
            <person name="Klenk H.-P."/>
        </authorList>
    </citation>
    <scope>NUCLEOTIDE SEQUENCE [LARGE SCALE GENOMIC DNA]</scope>
    <source>
        <strain evidence="3 4">DSM 16932</strain>
    </source>
</reference>
<keyword evidence="1" id="KW-0472">Membrane</keyword>
<name>A0A4Q7LZM9_9MICO</name>
<dbReference type="RefSeq" id="WP_242607845.1">
    <property type="nucleotide sequence ID" value="NZ_SGWX01000001.1"/>
</dbReference>